<name>A0A940X162_9GAMM</name>
<dbReference type="EMBL" id="JAGKTC010000001">
    <property type="protein sequence ID" value="MBP3982795.1"/>
    <property type="molecule type" value="Genomic_DNA"/>
</dbReference>
<comment type="caution">
    <text evidence="1">The sequence shown here is derived from an EMBL/GenBank/DDBJ whole genome shotgun (WGS) entry which is preliminary data.</text>
</comment>
<evidence type="ECO:0000313" key="2">
    <source>
        <dbReference type="Proteomes" id="UP000673447"/>
    </source>
</evidence>
<proteinExistence type="predicted"/>
<keyword evidence="2" id="KW-1185">Reference proteome</keyword>
<evidence type="ECO:0000313" key="1">
    <source>
        <dbReference type="EMBL" id="MBP3982795.1"/>
    </source>
</evidence>
<dbReference type="RefSeq" id="WP_210534685.1">
    <property type="nucleotide sequence ID" value="NZ_JAGKTC010000001.1"/>
</dbReference>
<reference evidence="1" key="2">
    <citation type="submission" date="2021-03" db="EMBL/GenBank/DDBJ databases">
        <authorList>
            <person name="Cao W."/>
        </authorList>
    </citation>
    <scope>NUCLEOTIDE SEQUENCE</scope>
    <source>
        <strain evidence="1">110414</strain>
    </source>
</reference>
<dbReference type="AlphaFoldDB" id="A0A940X162"/>
<gene>
    <name evidence="1" type="ORF">J5837_00040</name>
</gene>
<organism evidence="1 2">
    <name type="scientific">Pseudoxanthomonas helianthi</name>
    <dbReference type="NCBI Taxonomy" id="1453541"/>
    <lineage>
        <taxon>Bacteria</taxon>
        <taxon>Pseudomonadati</taxon>
        <taxon>Pseudomonadota</taxon>
        <taxon>Gammaproteobacteria</taxon>
        <taxon>Lysobacterales</taxon>
        <taxon>Lysobacteraceae</taxon>
        <taxon>Pseudoxanthomonas</taxon>
    </lineage>
</organism>
<accession>A0A940X162</accession>
<sequence>MRDLNEHEVSIVDGGNAALLAGLAFVYYERNNIRDFFDGFLDGFDPEN</sequence>
<dbReference type="Proteomes" id="UP000673447">
    <property type="component" value="Unassembled WGS sequence"/>
</dbReference>
<protein>
    <submittedName>
        <fullName evidence="1">Uncharacterized protein</fullName>
    </submittedName>
</protein>
<reference evidence="1" key="1">
    <citation type="journal article" date="2016" name="Int. J. Syst. Evol. Microbiol.">
        <title>Pseudoxanthomonas helianthi sp. nov., isolated from roots of Jerusalem artichoke (Helianthus tuberosus).</title>
        <authorList>
            <person name="Kittiwongwattana C."/>
            <person name="Thawai C."/>
        </authorList>
    </citation>
    <scope>NUCLEOTIDE SEQUENCE</scope>
    <source>
        <strain evidence="1">110414</strain>
    </source>
</reference>